<evidence type="ECO:0000313" key="3">
    <source>
        <dbReference type="Proteomes" id="UP001233172"/>
    </source>
</evidence>
<evidence type="ECO:0000313" key="2">
    <source>
        <dbReference type="EMBL" id="KAK0044839.1"/>
    </source>
</evidence>
<feature type="coiled-coil region" evidence="1">
    <location>
        <begin position="68"/>
        <end position="147"/>
    </location>
</feature>
<evidence type="ECO:0000256" key="1">
    <source>
        <dbReference type="SAM" id="Coils"/>
    </source>
</evidence>
<organism evidence="2 3">
    <name type="scientific">Biomphalaria pfeifferi</name>
    <name type="common">Bloodfluke planorb</name>
    <name type="synonym">Freshwater snail</name>
    <dbReference type="NCBI Taxonomy" id="112525"/>
    <lineage>
        <taxon>Eukaryota</taxon>
        <taxon>Metazoa</taxon>
        <taxon>Spiralia</taxon>
        <taxon>Lophotrochozoa</taxon>
        <taxon>Mollusca</taxon>
        <taxon>Gastropoda</taxon>
        <taxon>Heterobranchia</taxon>
        <taxon>Euthyneura</taxon>
        <taxon>Panpulmonata</taxon>
        <taxon>Hygrophila</taxon>
        <taxon>Lymnaeoidea</taxon>
        <taxon>Planorbidae</taxon>
        <taxon>Biomphalaria</taxon>
    </lineage>
</organism>
<dbReference type="AlphaFoldDB" id="A0AAD8EZU4"/>
<keyword evidence="3" id="KW-1185">Reference proteome</keyword>
<sequence length="370" mass="43731">MPKGKLKPEDEQTIRENYFLLREELDAKDLVEFLCSGDGFQLFMTSIEKHFKNLHSRLQDIAKQKIWSANQIKKAKEFEQEKEQYDKEKAEWIDRLQQLQETNSVQLRKIEDQDAKIQLLTDENTKLKEEIEKYKEKEQAKSHEEEIQKVIFNASRKETNISVKDTILKGLQEEREKILKSFWETSFGRNLSLNQGFYFCTEKQIPPDDRIALLEKRLHRLISVRPVKKSVAFDFDTDAMPSDSSKIYLFQEDEPLSIHAANSLLKEAHVLRELTLARENRNFALEQKLEKKDVLKDVLEKEIGVLIYEIEKLSARFRETTENFLKEKKSLEGKLLAEENKHIMISKDLENKKNELQERLKESSELIQQI</sequence>
<feature type="non-terminal residue" evidence="2">
    <location>
        <position position="1"/>
    </location>
</feature>
<accession>A0AAD8EZU4</accession>
<gene>
    <name evidence="2" type="ORF">Bpfe_025784</name>
</gene>
<name>A0AAD8EZU4_BIOPF</name>
<dbReference type="EMBL" id="JASAOG010000191">
    <property type="protein sequence ID" value="KAK0044839.1"/>
    <property type="molecule type" value="Genomic_DNA"/>
</dbReference>
<protein>
    <submittedName>
        <fullName evidence="2">Structural maintenance of chromosomes protein 2</fullName>
    </submittedName>
</protein>
<reference evidence="2" key="2">
    <citation type="submission" date="2023-04" db="EMBL/GenBank/DDBJ databases">
        <authorList>
            <person name="Bu L."/>
            <person name="Lu L."/>
            <person name="Laidemitt M.R."/>
            <person name="Zhang S.M."/>
            <person name="Mutuku M."/>
            <person name="Mkoji G."/>
            <person name="Steinauer M."/>
            <person name="Loker E.S."/>
        </authorList>
    </citation>
    <scope>NUCLEOTIDE SEQUENCE</scope>
    <source>
        <strain evidence="2">KasaAsao</strain>
        <tissue evidence="2">Whole Snail</tissue>
    </source>
</reference>
<reference evidence="2" key="1">
    <citation type="journal article" date="2023" name="PLoS Negl. Trop. Dis.">
        <title>A genome sequence for Biomphalaria pfeifferi, the major vector snail for the human-infecting parasite Schistosoma mansoni.</title>
        <authorList>
            <person name="Bu L."/>
            <person name="Lu L."/>
            <person name="Laidemitt M.R."/>
            <person name="Zhang S.M."/>
            <person name="Mutuku M."/>
            <person name="Mkoji G."/>
            <person name="Steinauer M."/>
            <person name="Loker E.S."/>
        </authorList>
    </citation>
    <scope>NUCLEOTIDE SEQUENCE</scope>
    <source>
        <strain evidence="2">KasaAsao</strain>
    </source>
</reference>
<dbReference type="Proteomes" id="UP001233172">
    <property type="component" value="Unassembled WGS sequence"/>
</dbReference>
<proteinExistence type="predicted"/>
<keyword evidence="1" id="KW-0175">Coiled coil</keyword>
<comment type="caution">
    <text evidence="2">The sequence shown here is derived from an EMBL/GenBank/DDBJ whole genome shotgun (WGS) entry which is preliminary data.</text>
</comment>
<feature type="non-terminal residue" evidence="2">
    <location>
        <position position="370"/>
    </location>
</feature>